<accession>A0ACC2N5J2</accession>
<keyword evidence="2" id="KW-1185">Reference proteome</keyword>
<evidence type="ECO:0000313" key="1">
    <source>
        <dbReference type="EMBL" id="KAJ8666337.1"/>
    </source>
</evidence>
<protein>
    <submittedName>
        <fullName evidence="1">Uncharacterized protein</fullName>
    </submittedName>
</protein>
<organism evidence="1 2">
    <name type="scientific">Eretmocerus hayati</name>
    <dbReference type="NCBI Taxonomy" id="131215"/>
    <lineage>
        <taxon>Eukaryota</taxon>
        <taxon>Metazoa</taxon>
        <taxon>Ecdysozoa</taxon>
        <taxon>Arthropoda</taxon>
        <taxon>Hexapoda</taxon>
        <taxon>Insecta</taxon>
        <taxon>Pterygota</taxon>
        <taxon>Neoptera</taxon>
        <taxon>Endopterygota</taxon>
        <taxon>Hymenoptera</taxon>
        <taxon>Apocrita</taxon>
        <taxon>Proctotrupomorpha</taxon>
        <taxon>Chalcidoidea</taxon>
        <taxon>Aphelinidae</taxon>
        <taxon>Aphelininae</taxon>
        <taxon>Eretmocerus</taxon>
    </lineage>
</organism>
<evidence type="ECO:0000313" key="2">
    <source>
        <dbReference type="Proteomes" id="UP001239111"/>
    </source>
</evidence>
<gene>
    <name evidence="1" type="ORF">QAD02_007999</name>
</gene>
<sequence length="434" mass="49743">MKIEKNFPLLVDDPMDVEQAQGHNEDSSHSGPRAPNNNPTDQLIHQDGECGLSQDEPRQTGDTNTTDQSEEECDKQFVLNLAQFLLKLECEDMVAAKTVDCVALEAMQLHNEAQEFNKAKSLERLSAEDIAEERLESIFNKVFEKDPMNKGYQKLHSSHLRHEFYKEEFDHVQPIFVPIDEEEDTFFAYVPLPGPLSFIDNDKSIQPELSRQRREEIPGLFVDFRDGKLYKDNKYFQENPDAEEIILYEDEFDIVNPVGAAKKHKLLSVYMNVGRVPDHIRSHPSSIELVALCKVSDFDHQKVYGRIVEDLKKIEKGVKVGVKIVKGTVCHICGDNLGSHGLAGHVENFSKAEYFCRYCLISRKEFEKEGGAIKYHPWRTGEMYKRALRNIGNKHSYEGLKFDSKFNDLENFYVSNGLPPCIEHEIFEGFGAFD</sequence>
<name>A0ACC2N5J2_9HYME</name>
<dbReference type="Proteomes" id="UP001239111">
    <property type="component" value="Chromosome 4"/>
</dbReference>
<dbReference type="EMBL" id="CM056744">
    <property type="protein sequence ID" value="KAJ8666337.1"/>
    <property type="molecule type" value="Genomic_DNA"/>
</dbReference>
<comment type="caution">
    <text evidence="1">The sequence shown here is derived from an EMBL/GenBank/DDBJ whole genome shotgun (WGS) entry which is preliminary data.</text>
</comment>
<reference evidence="1" key="1">
    <citation type="submission" date="2023-04" db="EMBL/GenBank/DDBJ databases">
        <title>A chromosome-level genome assembly of the parasitoid wasp Eretmocerus hayati.</title>
        <authorList>
            <person name="Zhong Y."/>
            <person name="Liu S."/>
            <person name="Liu Y."/>
        </authorList>
    </citation>
    <scope>NUCLEOTIDE SEQUENCE</scope>
    <source>
        <strain evidence="1">ZJU_SS_LIU_2023</strain>
    </source>
</reference>
<proteinExistence type="predicted"/>